<keyword evidence="3" id="KW-1185">Reference proteome</keyword>
<dbReference type="InterPro" id="IPR038586">
    <property type="entry name" value="Tctex-1-like_sf"/>
</dbReference>
<dbReference type="OrthoDB" id="10260741at2759"/>
<reference evidence="2 3" key="1">
    <citation type="submission" date="2021-08" db="EMBL/GenBank/DDBJ databases">
        <title>Draft Genome Sequence of Phanerochaete sordida strain YK-624.</title>
        <authorList>
            <person name="Mori T."/>
            <person name="Dohra H."/>
            <person name="Suzuki T."/>
            <person name="Kawagishi H."/>
            <person name="Hirai H."/>
        </authorList>
    </citation>
    <scope>NUCLEOTIDE SEQUENCE [LARGE SCALE GENOMIC DNA]</scope>
    <source>
        <strain evidence="2 3">YK-624</strain>
    </source>
</reference>
<sequence>MISPTGLRSPSNPRSSAPSPRPTFDSDLLRAYMKKLLQSTLQNATWPPARERDRVKGWMKEIGERVKERMLEIQPRGYKYIVMTQINENLGQGGRADVVCHWEDTDAVAQEMFANESIICICVAFAVRTI</sequence>
<dbReference type="GO" id="GO:0005737">
    <property type="term" value="C:cytoplasm"/>
    <property type="evidence" value="ECO:0007669"/>
    <property type="project" value="TreeGrafter"/>
</dbReference>
<dbReference type="PANTHER" id="PTHR21255">
    <property type="entry name" value="T-COMPLEX-ASSOCIATED-TESTIS-EXPRESSED 1/ DYNEIN LIGHT CHAIN"/>
    <property type="match status" value="1"/>
</dbReference>
<feature type="region of interest" description="Disordered" evidence="1">
    <location>
        <begin position="1"/>
        <end position="23"/>
    </location>
</feature>
<dbReference type="CDD" id="cd21449">
    <property type="entry name" value="DLC-like_SF"/>
    <property type="match status" value="1"/>
</dbReference>
<dbReference type="EMBL" id="BPQB01000001">
    <property type="protein sequence ID" value="GJE84635.1"/>
    <property type="molecule type" value="Genomic_DNA"/>
</dbReference>
<name>A0A9P3FYG4_9APHY</name>
<dbReference type="Pfam" id="PF03645">
    <property type="entry name" value="Tctex-1"/>
    <property type="match status" value="1"/>
</dbReference>
<proteinExistence type="predicted"/>
<dbReference type="GO" id="GO:0007018">
    <property type="term" value="P:microtubule-based movement"/>
    <property type="evidence" value="ECO:0007669"/>
    <property type="project" value="TreeGrafter"/>
</dbReference>
<evidence type="ECO:0000256" key="1">
    <source>
        <dbReference type="SAM" id="MobiDB-lite"/>
    </source>
</evidence>
<dbReference type="PANTHER" id="PTHR21255:SF7">
    <property type="entry name" value="DYNEIN LIGHT CHAIN TCTEX-TYPE PROTEIN 2B"/>
    <property type="match status" value="1"/>
</dbReference>
<dbReference type="InterPro" id="IPR005334">
    <property type="entry name" value="Tctex-1-like"/>
</dbReference>
<gene>
    <name evidence="2" type="ORF">PsYK624_007110</name>
</gene>
<protein>
    <submittedName>
        <fullName evidence="2">Dynein light chain Tctex-type family protein</fullName>
    </submittedName>
</protein>
<dbReference type="Gene3D" id="3.30.1140.40">
    <property type="entry name" value="Tctex-1"/>
    <property type="match status" value="1"/>
</dbReference>
<accession>A0A9P3FYG4</accession>
<feature type="compositionally biased region" description="Low complexity" evidence="1">
    <location>
        <begin position="8"/>
        <end position="18"/>
    </location>
</feature>
<comment type="caution">
    <text evidence="2">The sequence shown here is derived from an EMBL/GenBank/DDBJ whole genome shotgun (WGS) entry which is preliminary data.</text>
</comment>
<dbReference type="AlphaFoldDB" id="A0A9P3FYG4"/>
<evidence type="ECO:0000313" key="3">
    <source>
        <dbReference type="Proteomes" id="UP000703269"/>
    </source>
</evidence>
<dbReference type="GO" id="GO:0045505">
    <property type="term" value="F:dynein intermediate chain binding"/>
    <property type="evidence" value="ECO:0007669"/>
    <property type="project" value="TreeGrafter"/>
</dbReference>
<dbReference type="GO" id="GO:0005868">
    <property type="term" value="C:cytoplasmic dynein complex"/>
    <property type="evidence" value="ECO:0007669"/>
    <property type="project" value="TreeGrafter"/>
</dbReference>
<evidence type="ECO:0000313" key="2">
    <source>
        <dbReference type="EMBL" id="GJE84635.1"/>
    </source>
</evidence>
<dbReference type="Proteomes" id="UP000703269">
    <property type="component" value="Unassembled WGS sequence"/>
</dbReference>
<organism evidence="2 3">
    <name type="scientific">Phanerochaete sordida</name>
    <dbReference type="NCBI Taxonomy" id="48140"/>
    <lineage>
        <taxon>Eukaryota</taxon>
        <taxon>Fungi</taxon>
        <taxon>Dikarya</taxon>
        <taxon>Basidiomycota</taxon>
        <taxon>Agaricomycotina</taxon>
        <taxon>Agaricomycetes</taxon>
        <taxon>Polyporales</taxon>
        <taxon>Phanerochaetaceae</taxon>
        <taxon>Phanerochaete</taxon>
    </lineage>
</organism>